<dbReference type="SMART" id="SM00387">
    <property type="entry name" value="HATPase_c"/>
    <property type="match status" value="1"/>
</dbReference>
<feature type="domain" description="Histidine kinase" evidence="9">
    <location>
        <begin position="163"/>
        <end position="371"/>
    </location>
</feature>
<keyword evidence="4" id="KW-0808">Transferase</keyword>
<dbReference type="InterPro" id="IPR035965">
    <property type="entry name" value="PAS-like_dom_sf"/>
</dbReference>
<dbReference type="InterPro" id="IPR003661">
    <property type="entry name" value="HisK_dim/P_dom"/>
</dbReference>
<dbReference type="STRING" id="634436.SAMN05216361_1092"/>
<dbReference type="InterPro" id="IPR000014">
    <property type="entry name" value="PAS"/>
</dbReference>
<dbReference type="InterPro" id="IPR036097">
    <property type="entry name" value="HisK_dim/P_sf"/>
</dbReference>
<dbReference type="AlphaFoldDB" id="A0A1M5GNL1"/>
<evidence type="ECO:0000256" key="3">
    <source>
        <dbReference type="ARBA" id="ARBA00022553"/>
    </source>
</evidence>
<reference evidence="11" key="1">
    <citation type="submission" date="2016-11" db="EMBL/GenBank/DDBJ databases">
        <authorList>
            <person name="Varghese N."/>
            <person name="Submissions S."/>
        </authorList>
    </citation>
    <scope>NUCLEOTIDE SEQUENCE [LARGE SCALE GENOMIC DNA]</scope>
    <source>
        <strain evidence="11">CGMCC 1.8995</strain>
    </source>
</reference>
<dbReference type="InterPro" id="IPR004358">
    <property type="entry name" value="Sig_transdc_His_kin-like_C"/>
</dbReference>
<evidence type="ECO:0000259" key="9">
    <source>
        <dbReference type="PROSITE" id="PS50109"/>
    </source>
</evidence>
<feature type="coiled-coil region" evidence="8">
    <location>
        <begin position="28"/>
        <end position="55"/>
    </location>
</feature>
<dbReference type="EMBL" id="FQWD01000002">
    <property type="protein sequence ID" value="SHG05102.1"/>
    <property type="molecule type" value="Genomic_DNA"/>
</dbReference>
<dbReference type="PANTHER" id="PTHR45453">
    <property type="entry name" value="PHOSPHATE REGULON SENSOR PROTEIN PHOR"/>
    <property type="match status" value="1"/>
</dbReference>
<keyword evidence="11" id="KW-1185">Reference proteome</keyword>
<evidence type="ECO:0000256" key="5">
    <source>
        <dbReference type="ARBA" id="ARBA00022777"/>
    </source>
</evidence>
<evidence type="ECO:0000256" key="2">
    <source>
        <dbReference type="ARBA" id="ARBA00012438"/>
    </source>
</evidence>
<accession>A0A1M5GNL1</accession>
<dbReference type="EC" id="2.7.13.3" evidence="2"/>
<dbReference type="CDD" id="cd00082">
    <property type="entry name" value="HisKA"/>
    <property type="match status" value="1"/>
</dbReference>
<dbReference type="GO" id="GO:0004721">
    <property type="term" value="F:phosphoprotein phosphatase activity"/>
    <property type="evidence" value="ECO:0007669"/>
    <property type="project" value="TreeGrafter"/>
</dbReference>
<dbReference type="SUPFAM" id="SSF55785">
    <property type="entry name" value="PYP-like sensor domain (PAS domain)"/>
    <property type="match status" value="1"/>
</dbReference>
<dbReference type="Gene3D" id="3.30.565.10">
    <property type="entry name" value="Histidine kinase-like ATPase, C-terminal domain"/>
    <property type="match status" value="1"/>
</dbReference>
<dbReference type="Pfam" id="PF00512">
    <property type="entry name" value="HisKA"/>
    <property type="match status" value="1"/>
</dbReference>
<evidence type="ECO:0000256" key="7">
    <source>
        <dbReference type="ARBA" id="ARBA00023136"/>
    </source>
</evidence>
<gene>
    <name evidence="10" type="ORF">SAMN05216361_1092</name>
</gene>
<dbReference type="SUPFAM" id="SSF55874">
    <property type="entry name" value="ATPase domain of HSP90 chaperone/DNA topoisomerase II/histidine kinase"/>
    <property type="match status" value="1"/>
</dbReference>
<keyword evidence="7" id="KW-0472">Membrane</keyword>
<dbReference type="SUPFAM" id="SSF47384">
    <property type="entry name" value="Homodimeric domain of signal transducing histidine kinase"/>
    <property type="match status" value="1"/>
</dbReference>
<dbReference type="CDD" id="cd00075">
    <property type="entry name" value="HATPase"/>
    <property type="match status" value="1"/>
</dbReference>
<feature type="coiled-coil region" evidence="8">
    <location>
        <begin position="189"/>
        <end position="216"/>
    </location>
</feature>
<dbReference type="Pfam" id="PF13188">
    <property type="entry name" value="PAS_8"/>
    <property type="match status" value="1"/>
</dbReference>
<name>A0A1M5GNL1_9ALTE</name>
<sequence>MALKSRSANLIEDITDAPSGAGATLTDLSVARDKAQTQQQELASLKQQASRLNHLLQVMPAGVVVIDGQGIVRQANEQAKVFLGEPLEGELWRTIIARSFKPRADDGHEVSLYDGRRVKLSITPLVNEPGQLIVLTDLTETRQLQARLSHLQRLSSLGKMVASLAHQIRTPLSAAMLYAANLTRKGLGADASHQFANKLQDRLKELENQVNDMLLFAKSGEQQVVNDISVATLFDAIEPTAQTMAVGMNQTLVFKGQHIDARITGNLTALQGAVLNLIQNASQISPKESTIQVQFRVSNRWLVVAVSDQGPGITDATKQKIFEPFFTTKTHGTGLGLAVVQSVAKAHQGKIQVTNLPEGGACFAMMLPRAFSSDVEPLTSVQEG</sequence>
<dbReference type="SMART" id="SM00388">
    <property type="entry name" value="HisKA"/>
    <property type="match status" value="1"/>
</dbReference>
<dbReference type="Gene3D" id="1.10.287.130">
    <property type="match status" value="1"/>
</dbReference>
<dbReference type="Proteomes" id="UP000184520">
    <property type="component" value="Unassembled WGS sequence"/>
</dbReference>
<keyword evidence="3" id="KW-0597">Phosphoprotein</keyword>
<dbReference type="InterPro" id="IPR050351">
    <property type="entry name" value="BphY/WalK/GraS-like"/>
</dbReference>
<dbReference type="Gene3D" id="3.30.450.20">
    <property type="entry name" value="PAS domain"/>
    <property type="match status" value="1"/>
</dbReference>
<organism evidence="10 11">
    <name type="scientific">Marisediminitalea aggregata</name>
    <dbReference type="NCBI Taxonomy" id="634436"/>
    <lineage>
        <taxon>Bacteria</taxon>
        <taxon>Pseudomonadati</taxon>
        <taxon>Pseudomonadota</taxon>
        <taxon>Gammaproteobacteria</taxon>
        <taxon>Alteromonadales</taxon>
        <taxon>Alteromonadaceae</taxon>
        <taxon>Marisediminitalea</taxon>
    </lineage>
</organism>
<dbReference type="InterPro" id="IPR036890">
    <property type="entry name" value="HATPase_C_sf"/>
</dbReference>
<evidence type="ECO:0000313" key="10">
    <source>
        <dbReference type="EMBL" id="SHG05102.1"/>
    </source>
</evidence>
<dbReference type="PRINTS" id="PR00344">
    <property type="entry name" value="BCTRLSENSOR"/>
</dbReference>
<protein>
    <recommendedName>
        <fullName evidence="2">histidine kinase</fullName>
        <ecNumber evidence="2">2.7.13.3</ecNumber>
    </recommendedName>
</protein>
<dbReference type="GO" id="GO:0016036">
    <property type="term" value="P:cellular response to phosphate starvation"/>
    <property type="evidence" value="ECO:0007669"/>
    <property type="project" value="TreeGrafter"/>
</dbReference>
<dbReference type="OrthoDB" id="9776727at2"/>
<proteinExistence type="predicted"/>
<dbReference type="Pfam" id="PF02518">
    <property type="entry name" value="HATPase_c"/>
    <property type="match status" value="1"/>
</dbReference>
<comment type="catalytic activity">
    <reaction evidence="1">
        <text>ATP + protein L-histidine = ADP + protein N-phospho-L-histidine.</text>
        <dbReference type="EC" id="2.7.13.3"/>
    </reaction>
</comment>
<dbReference type="GO" id="GO:0005886">
    <property type="term" value="C:plasma membrane"/>
    <property type="evidence" value="ECO:0007669"/>
    <property type="project" value="TreeGrafter"/>
</dbReference>
<evidence type="ECO:0000256" key="8">
    <source>
        <dbReference type="SAM" id="Coils"/>
    </source>
</evidence>
<dbReference type="PANTHER" id="PTHR45453:SF1">
    <property type="entry name" value="PHOSPHATE REGULON SENSOR PROTEIN PHOR"/>
    <property type="match status" value="1"/>
</dbReference>
<keyword evidence="5 10" id="KW-0418">Kinase</keyword>
<evidence type="ECO:0000256" key="6">
    <source>
        <dbReference type="ARBA" id="ARBA00023012"/>
    </source>
</evidence>
<evidence type="ECO:0000313" key="11">
    <source>
        <dbReference type="Proteomes" id="UP000184520"/>
    </source>
</evidence>
<evidence type="ECO:0000256" key="1">
    <source>
        <dbReference type="ARBA" id="ARBA00000085"/>
    </source>
</evidence>
<dbReference type="InterPro" id="IPR003594">
    <property type="entry name" value="HATPase_dom"/>
</dbReference>
<evidence type="ECO:0000256" key="4">
    <source>
        <dbReference type="ARBA" id="ARBA00022679"/>
    </source>
</evidence>
<keyword evidence="8" id="KW-0175">Coiled coil</keyword>
<keyword evidence="6" id="KW-0902">Two-component regulatory system</keyword>
<dbReference type="InterPro" id="IPR005467">
    <property type="entry name" value="His_kinase_dom"/>
</dbReference>
<dbReference type="RefSeq" id="WP_073319100.1">
    <property type="nucleotide sequence ID" value="NZ_FQWD01000002.1"/>
</dbReference>
<dbReference type="GO" id="GO:0000155">
    <property type="term" value="F:phosphorelay sensor kinase activity"/>
    <property type="evidence" value="ECO:0007669"/>
    <property type="project" value="InterPro"/>
</dbReference>
<dbReference type="PROSITE" id="PS50109">
    <property type="entry name" value="HIS_KIN"/>
    <property type="match status" value="1"/>
</dbReference>